<evidence type="ECO:0000256" key="1">
    <source>
        <dbReference type="ARBA" id="ARBA00022737"/>
    </source>
</evidence>
<evidence type="ECO:0000256" key="3">
    <source>
        <dbReference type="PROSITE-ProRule" id="PRU00339"/>
    </source>
</evidence>
<evidence type="ECO:0000313" key="5">
    <source>
        <dbReference type="EMBL" id="BAO43095.1"/>
    </source>
</evidence>
<dbReference type="EMBL" id="AP012273">
    <property type="protein sequence ID" value="BAO43095.1"/>
    <property type="molecule type" value="Genomic_DNA"/>
</dbReference>
<evidence type="ECO:0000259" key="4">
    <source>
        <dbReference type="Pfam" id="PF04577"/>
    </source>
</evidence>
<evidence type="ECO:0000256" key="2">
    <source>
        <dbReference type="ARBA" id="ARBA00022803"/>
    </source>
</evidence>
<dbReference type="SMART" id="SM00028">
    <property type="entry name" value="TPR"/>
    <property type="match status" value="6"/>
</dbReference>
<dbReference type="PANTHER" id="PTHR45586">
    <property type="entry name" value="TPR REPEAT-CONTAINING PROTEIN PA4667"/>
    <property type="match status" value="1"/>
</dbReference>
<dbReference type="PROSITE" id="PS50005">
    <property type="entry name" value="TPR"/>
    <property type="match status" value="1"/>
</dbReference>
<dbReference type="InterPro" id="IPR019734">
    <property type="entry name" value="TPR_rpt"/>
</dbReference>
<accession>A0A7U6GGA6</accession>
<dbReference type="KEGG" id="tbn:TBH_C0147"/>
<gene>
    <name evidence="5" type="ORF">TBH_C0147</name>
</gene>
<evidence type="ECO:0000313" key="6">
    <source>
        <dbReference type="Proteomes" id="UP000031631"/>
    </source>
</evidence>
<organism evidence="5 6">
    <name type="scientific">Thiolapillus brandeum</name>
    <dbReference type="NCBI Taxonomy" id="1076588"/>
    <lineage>
        <taxon>Bacteria</taxon>
        <taxon>Pseudomonadati</taxon>
        <taxon>Pseudomonadota</taxon>
        <taxon>Gammaproteobacteria</taxon>
        <taxon>Chromatiales</taxon>
        <taxon>Sedimenticolaceae</taxon>
        <taxon>Thiolapillus</taxon>
    </lineage>
</organism>
<dbReference type="InterPro" id="IPR011990">
    <property type="entry name" value="TPR-like_helical_dom_sf"/>
</dbReference>
<protein>
    <recommendedName>
        <fullName evidence="4">Glycosyltransferase 61 catalytic domain-containing protein</fullName>
    </recommendedName>
</protein>
<reference evidence="5 6" key="1">
    <citation type="journal article" date="2014" name="PLoS ONE">
        <title>Physiological and genomic features of a novel sulfur-oxidizing gammaproteobacterium belonging to a previously uncultivated symbiotic lineage isolated from a hydrothermal vent.</title>
        <authorList>
            <person name="Nunoura T."/>
            <person name="Takaki Y."/>
            <person name="Kazama H."/>
            <person name="Kakuta J."/>
            <person name="Shimamura S."/>
            <person name="Makita H."/>
            <person name="Hirai M."/>
            <person name="Miyazaki M."/>
            <person name="Takai K."/>
        </authorList>
    </citation>
    <scope>NUCLEOTIDE SEQUENCE [LARGE SCALE GENOMIC DNA]</scope>
    <source>
        <strain evidence="5 6">Hiromi1</strain>
    </source>
</reference>
<keyword evidence="1" id="KW-0677">Repeat</keyword>
<dbReference type="Proteomes" id="UP000031631">
    <property type="component" value="Chromosome"/>
</dbReference>
<dbReference type="SUPFAM" id="SSF48452">
    <property type="entry name" value="TPR-like"/>
    <property type="match status" value="1"/>
</dbReference>
<keyword evidence="2 3" id="KW-0802">TPR repeat</keyword>
<dbReference type="OrthoDB" id="6399152at2"/>
<dbReference type="RefSeq" id="WP_041064359.1">
    <property type="nucleotide sequence ID" value="NZ_AP012273.1"/>
</dbReference>
<sequence>MNPSLHIEPEDYLPAWEKASLHREIREYQLPRAEVIVCPQALVSASRFVSSEKALGGIYNSAGQHLDCSRHLRRGKDFTRDNPPRISTAEHFQPLPGRYLYLGWFFNHYGHFMLESLSRCWPLMNPQQFDGYLYHFHARSPEPVARLFEFLDLLDIPREKIHFITQNLRVGELHIPTQQAVLSRAISPGMLYLYQHLGKTAWERQGRPTDQPKVYVSRRLLPPDMRHACNEYHLERHFRQQGYRIFHPQLHPPQQQLALFYQTTHLAGLEGSGLHHVLFAREPQETWLLATPQRRADAITQRQLDDYRDSRTCILFQKGCPSPLIQPERTSFLVTSGSPAKLGIPEKADPWSRAIWLQGLARQMASRQGELDHFARQISLSDKEKQLLTFLIDPQKTLDDSLLECPLGRATAALVHQAQGNLTAARECLEASLDDFRDNPDFLARYAGILYRLKETPLAEKILNQALSLDMDNPDLLHLQGELLAANGHSDEAKTRFQDILSRYPLYRPALVSLAAILADQSNFPGATACLSRAMDIFPGKGNLHIRLTWYLMQTEDWSRAAKAAGQALELMPENLHSHSHLARIHTALGNTDTAMQHINEAIRRQPRNPGHYRLRARLHREMGNAAAAVMDEQRAKESRNPPSN</sequence>
<dbReference type="InterPro" id="IPR049625">
    <property type="entry name" value="Glyco_transf_61_cat"/>
</dbReference>
<name>A0A7U6GGA6_9GAMM</name>
<feature type="repeat" description="TPR" evidence="3">
    <location>
        <begin position="576"/>
        <end position="609"/>
    </location>
</feature>
<keyword evidence="6" id="KW-1185">Reference proteome</keyword>
<feature type="domain" description="Glycosyltransferase 61 catalytic" evidence="4">
    <location>
        <begin position="109"/>
        <end position="282"/>
    </location>
</feature>
<dbReference type="Pfam" id="PF14559">
    <property type="entry name" value="TPR_19"/>
    <property type="match status" value="2"/>
</dbReference>
<dbReference type="InterPro" id="IPR051012">
    <property type="entry name" value="CellSynth/LPSAsmb/PSIAsmb"/>
</dbReference>
<proteinExistence type="predicted"/>
<dbReference type="AlphaFoldDB" id="A0A7U6GGA6"/>
<dbReference type="Pfam" id="PF04577">
    <property type="entry name" value="Glyco_transf_61"/>
    <property type="match status" value="1"/>
</dbReference>
<dbReference type="Gene3D" id="1.25.40.10">
    <property type="entry name" value="Tetratricopeptide repeat domain"/>
    <property type="match status" value="1"/>
</dbReference>
<dbReference type="PANTHER" id="PTHR45586:SF1">
    <property type="entry name" value="LIPOPOLYSACCHARIDE ASSEMBLY PROTEIN B"/>
    <property type="match status" value="1"/>
</dbReference>
<dbReference type="GO" id="GO:0016757">
    <property type="term" value="F:glycosyltransferase activity"/>
    <property type="evidence" value="ECO:0007669"/>
    <property type="project" value="InterPro"/>
</dbReference>